<dbReference type="PRINTS" id="PR00032">
    <property type="entry name" value="HTHARAC"/>
</dbReference>
<dbReference type="InterPro" id="IPR020449">
    <property type="entry name" value="Tscrpt_reg_AraC-type_HTH"/>
</dbReference>
<dbReference type="PROSITE" id="PS01124">
    <property type="entry name" value="HTH_ARAC_FAMILY_2"/>
    <property type="match status" value="1"/>
</dbReference>
<accession>A0A5R9GAB0</accession>
<dbReference type="InterPro" id="IPR009057">
    <property type="entry name" value="Homeodomain-like_sf"/>
</dbReference>
<dbReference type="SUPFAM" id="SSF46689">
    <property type="entry name" value="Homeodomain-like"/>
    <property type="match status" value="2"/>
</dbReference>
<proteinExistence type="predicted"/>
<dbReference type="PROSITE" id="PS00041">
    <property type="entry name" value="HTH_ARAC_FAMILY_1"/>
    <property type="match status" value="1"/>
</dbReference>
<dbReference type="PANTHER" id="PTHR43280">
    <property type="entry name" value="ARAC-FAMILY TRANSCRIPTIONAL REGULATOR"/>
    <property type="match status" value="1"/>
</dbReference>
<dbReference type="PANTHER" id="PTHR43280:SF2">
    <property type="entry name" value="HTH-TYPE TRANSCRIPTIONAL REGULATOR EXSA"/>
    <property type="match status" value="1"/>
</dbReference>
<keyword evidence="3" id="KW-0804">Transcription</keyword>
<dbReference type="InterPro" id="IPR018062">
    <property type="entry name" value="HTH_AraC-typ_CS"/>
</dbReference>
<dbReference type="GO" id="GO:0043565">
    <property type="term" value="F:sequence-specific DNA binding"/>
    <property type="evidence" value="ECO:0007669"/>
    <property type="project" value="InterPro"/>
</dbReference>
<evidence type="ECO:0000313" key="7">
    <source>
        <dbReference type="EMBL" id="TLS52691.1"/>
    </source>
</evidence>
<dbReference type="Pfam" id="PF00072">
    <property type="entry name" value="Response_reg"/>
    <property type="match status" value="1"/>
</dbReference>
<feature type="modified residue" description="4-aspartylphosphate" evidence="4">
    <location>
        <position position="64"/>
    </location>
</feature>
<evidence type="ECO:0000256" key="1">
    <source>
        <dbReference type="ARBA" id="ARBA00023015"/>
    </source>
</evidence>
<evidence type="ECO:0000256" key="3">
    <source>
        <dbReference type="ARBA" id="ARBA00023163"/>
    </source>
</evidence>
<evidence type="ECO:0000259" key="5">
    <source>
        <dbReference type="PROSITE" id="PS01124"/>
    </source>
</evidence>
<dbReference type="CDD" id="cd17536">
    <property type="entry name" value="REC_YesN-like"/>
    <property type="match status" value="1"/>
</dbReference>
<dbReference type="GO" id="GO:0000160">
    <property type="term" value="P:phosphorelay signal transduction system"/>
    <property type="evidence" value="ECO:0007669"/>
    <property type="project" value="InterPro"/>
</dbReference>
<dbReference type="InterPro" id="IPR011006">
    <property type="entry name" value="CheY-like_superfamily"/>
</dbReference>
<dbReference type="GO" id="GO:0003700">
    <property type="term" value="F:DNA-binding transcription factor activity"/>
    <property type="evidence" value="ECO:0007669"/>
    <property type="project" value="InterPro"/>
</dbReference>
<name>A0A5R9GAB0_9BACL</name>
<evidence type="ECO:0000259" key="6">
    <source>
        <dbReference type="PROSITE" id="PS50110"/>
    </source>
</evidence>
<feature type="domain" description="HTH araC/xylS-type" evidence="5">
    <location>
        <begin position="448"/>
        <end position="546"/>
    </location>
</feature>
<dbReference type="Gene3D" id="3.40.50.2300">
    <property type="match status" value="1"/>
</dbReference>
<reference evidence="7 8" key="1">
    <citation type="submission" date="2019-05" db="EMBL/GenBank/DDBJ databases">
        <authorList>
            <person name="Narsing Rao M.P."/>
            <person name="Li W.J."/>
        </authorList>
    </citation>
    <scope>NUCLEOTIDE SEQUENCE [LARGE SCALE GENOMIC DNA]</scope>
    <source>
        <strain evidence="7 8">SYSU_K30003</strain>
    </source>
</reference>
<feature type="domain" description="Response regulatory" evidence="6">
    <location>
        <begin position="12"/>
        <end position="129"/>
    </location>
</feature>
<dbReference type="EMBL" id="VCIW01000004">
    <property type="protein sequence ID" value="TLS52691.1"/>
    <property type="molecule type" value="Genomic_DNA"/>
</dbReference>
<sequence length="552" mass="63676">MRNRQERETMVRVLVVDDEKEIRKGLVTQLPWAEWGVDEVSDADDGDTALELARRCRPDLIVTDIRMPRMSGLQLIEELVRAGYDGSLIVISGYDDFHYAKDAFKMGVSDYLLKPISKDELSKAVAFALQRMRERQALEQNRSMVQQGYESAIPKIREELLRELTEQPYRDSQALRIEHKLEQLKLSWLLQSRLRPVVFGIDSLKAIAGTESPSDKDALLAAMGERLELIFQEKSPIRYVLFRSRTDDWIALFGEDEGNGFADVDALSAEACAKVSEMLHIRISRGCADESGTVRELYEVCRRAVERLAHYKVRGISAGSDEEEPDGDERLGDPLSSAKGIVELMKYGTQQDVREALGGFPKLVKSWNVRHPKDLQQRTFEWLLDVFRTAQRTAGWRENAWERNPIVLWEHLERFDTLESLQQQVIDQLLKASESIKVQSDSRSQIVHEAMRIIKQRFQENLTLQTVAEQVHVTPVWLSKLFKKETEMNFLEFITDVRMQKAAELLSDLTYKVYQISFLVGYQDPVHFSKLFKRKYGCTPQEYRNSRGNQHA</sequence>
<comment type="caution">
    <text evidence="7">The sequence shown here is derived from an EMBL/GenBank/DDBJ whole genome shotgun (WGS) entry which is preliminary data.</text>
</comment>
<keyword evidence="2" id="KW-0238">DNA-binding</keyword>
<dbReference type="AlphaFoldDB" id="A0A5R9GAB0"/>
<keyword evidence="4" id="KW-0597">Phosphoprotein</keyword>
<evidence type="ECO:0000256" key="4">
    <source>
        <dbReference type="PROSITE-ProRule" id="PRU00169"/>
    </source>
</evidence>
<dbReference type="SUPFAM" id="SSF52172">
    <property type="entry name" value="CheY-like"/>
    <property type="match status" value="1"/>
</dbReference>
<dbReference type="InterPro" id="IPR018060">
    <property type="entry name" value="HTH_AraC"/>
</dbReference>
<dbReference type="Pfam" id="PF12833">
    <property type="entry name" value="HTH_18"/>
    <property type="match status" value="1"/>
</dbReference>
<dbReference type="SMART" id="SM00448">
    <property type="entry name" value="REC"/>
    <property type="match status" value="1"/>
</dbReference>
<protein>
    <submittedName>
        <fullName evidence="7">Response regulator</fullName>
    </submittedName>
</protein>
<evidence type="ECO:0000313" key="8">
    <source>
        <dbReference type="Proteomes" id="UP000309676"/>
    </source>
</evidence>
<evidence type="ECO:0000256" key="2">
    <source>
        <dbReference type="ARBA" id="ARBA00023125"/>
    </source>
</evidence>
<dbReference type="Gene3D" id="1.10.10.60">
    <property type="entry name" value="Homeodomain-like"/>
    <property type="match status" value="2"/>
</dbReference>
<dbReference type="SMART" id="SM00342">
    <property type="entry name" value="HTH_ARAC"/>
    <property type="match status" value="1"/>
</dbReference>
<gene>
    <name evidence="7" type="ORF">FE782_08665</name>
</gene>
<dbReference type="InterPro" id="IPR001789">
    <property type="entry name" value="Sig_transdc_resp-reg_receiver"/>
</dbReference>
<keyword evidence="1" id="KW-0805">Transcription regulation</keyword>
<organism evidence="7 8">
    <name type="scientific">Paenibacillus antri</name>
    <dbReference type="NCBI Taxonomy" id="2582848"/>
    <lineage>
        <taxon>Bacteria</taxon>
        <taxon>Bacillati</taxon>
        <taxon>Bacillota</taxon>
        <taxon>Bacilli</taxon>
        <taxon>Bacillales</taxon>
        <taxon>Paenibacillaceae</taxon>
        <taxon>Paenibacillus</taxon>
    </lineage>
</organism>
<dbReference type="PROSITE" id="PS50110">
    <property type="entry name" value="RESPONSE_REGULATORY"/>
    <property type="match status" value="1"/>
</dbReference>
<dbReference type="Proteomes" id="UP000309676">
    <property type="component" value="Unassembled WGS sequence"/>
</dbReference>
<keyword evidence="8" id="KW-1185">Reference proteome</keyword>